<dbReference type="CDD" id="cd00148">
    <property type="entry name" value="PROF"/>
    <property type="match status" value="1"/>
</dbReference>
<dbReference type="InterPro" id="IPR048278">
    <property type="entry name" value="PFN"/>
</dbReference>
<sequence length="133" mass="14401">MSWQTFVDTNLLGTGNIHQAAIFGLDGTLWATSGGFNPNAEEVKNIIESFDNTEKVQGNGIRCNEKKYYFVSGQETDDRKNYISIHCKQGADGIIAEKTIQAVIIGTYTEGTAAGAANKAVGDLGDYLRGLNY</sequence>
<evidence type="ECO:0000256" key="6">
    <source>
        <dbReference type="RuleBase" id="RU003909"/>
    </source>
</evidence>
<protein>
    <recommendedName>
        <fullName evidence="6">Profilin</fullName>
    </recommendedName>
</protein>
<dbReference type="GO" id="GO:0005856">
    <property type="term" value="C:cytoskeleton"/>
    <property type="evidence" value="ECO:0007669"/>
    <property type="project" value="UniProtKB-SubCell"/>
</dbReference>
<keyword evidence="4 6" id="KW-0009">Actin-binding</keyword>
<keyword evidence="5" id="KW-0206">Cytoskeleton</keyword>
<evidence type="ECO:0000313" key="7">
    <source>
        <dbReference type="EMBL" id="CAG8782061.1"/>
    </source>
</evidence>
<accession>A0A9N9P2I3</accession>
<comment type="caution">
    <text evidence="7">The sequence shown here is derived from an EMBL/GenBank/DDBJ whole genome shotgun (WGS) entry which is preliminary data.</text>
</comment>
<dbReference type="PRINTS" id="PR01640">
    <property type="entry name" value="PROFILINPLNT"/>
</dbReference>
<dbReference type="Pfam" id="PF00235">
    <property type="entry name" value="Profilin"/>
    <property type="match status" value="1"/>
</dbReference>
<evidence type="ECO:0000256" key="5">
    <source>
        <dbReference type="ARBA" id="ARBA00023212"/>
    </source>
</evidence>
<dbReference type="AlphaFoldDB" id="A0A9N9P2I3"/>
<feature type="non-terminal residue" evidence="7">
    <location>
        <position position="133"/>
    </location>
</feature>
<proteinExistence type="inferred from homology"/>
<dbReference type="GO" id="GO:0003785">
    <property type="term" value="F:actin monomer binding"/>
    <property type="evidence" value="ECO:0007669"/>
    <property type="project" value="TreeGrafter"/>
</dbReference>
<dbReference type="Gene3D" id="3.30.450.30">
    <property type="entry name" value="Dynein light chain 2a, cytoplasmic"/>
    <property type="match status" value="1"/>
</dbReference>
<evidence type="ECO:0000256" key="3">
    <source>
        <dbReference type="ARBA" id="ARBA00022490"/>
    </source>
</evidence>
<dbReference type="PANTHER" id="PTHR11604">
    <property type="entry name" value="PROFILIN"/>
    <property type="match status" value="1"/>
</dbReference>
<dbReference type="GO" id="GO:0005938">
    <property type="term" value="C:cell cortex"/>
    <property type="evidence" value="ECO:0007669"/>
    <property type="project" value="TreeGrafter"/>
</dbReference>
<keyword evidence="8" id="KW-1185">Reference proteome</keyword>
<evidence type="ECO:0000256" key="2">
    <source>
        <dbReference type="ARBA" id="ARBA00010058"/>
    </source>
</evidence>
<evidence type="ECO:0000313" key="8">
    <source>
        <dbReference type="Proteomes" id="UP000789759"/>
    </source>
</evidence>
<dbReference type="SMART" id="SM00392">
    <property type="entry name" value="PROF"/>
    <property type="match status" value="1"/>
</dbReference>
<evidence type="ECO:0000256" key="1">
    <source>
        <dbReference type="ARBA" id="ARBA00004245"/>
    </source>
</evidence>
<dbReference type="SUPFAM" id="SSF55770">
    <property type="entry name" value="Profilin (actin-binding protein)"/>
    <property type="match status" value="1"/>
</dbReference>
<dbReference type="OrthoDB" id="421374at2759"/>
<comment type="subcellular location">
    <subcellularLocation>
        <location evidence="1">Cytoplasm</location>
        <location evidence="1">Cytoskeleton</location>
    </subcellularLocation>
</comment>
<reference evidence="7" key="1">
    <citation type="submission" date="2021-06" db="EMBL/GenBank/DDBJ databases">
        <authorList>
            <person name="Kallberg Y."/>
            <person name="Tangrot J."/>
            <person name="Rosling A."/>
        </authorList>
    </citation>
    <scope>NUCLEOTIDE SEQUENCE</scope>
    <source>
        <strain evidence="7">FL966</strain>
    </source>
</reference>
<dbReference type="PANTHER" id="PTHR11604:SF0">
    <property type="entry name" value="PROFILIN"/>
    <property type="match status" value="1"/>
</dbReference>
<dbReference type="EMBL" id="CAJVQA010024361">
    <property type="protein sequence ID" value="CAG8782061.1"/>
    <property type="molecule type" value="Genomic_DNA"/>
</dbReference>
<dbReference type="PRINTS" id="PR00392">
    <property type="entry name" value="PROFILIN"/>
</dbReference>
<comment type="similarity">
    <text evidence="2 6">Belongs to the profilin family.</text>
</comment>
<gene>
    <name evidence="7" type="ORF">CPELLU_LOCUS16448</name>
</gene>
<dbReference type="Proteomes" id="UP000789759">
    <property type="component" value="Unassembled WGS sequence"/>
</dbReference>
<dbReference type="InterPro" id="IPR036140">
    <property type="entry name" value="PFN_sf"/>
</dbReference>
<evidence type="ECO:0000256" key="4">
    <source>
        <dbReference type="ARBA" id="ARBA00023203"/>
    </source>
</evidence>
<name>A0A9N9P2I3_9GLOM</name>
<keyword evidence="3" id="KW-0963">Cytoplasm</keyword>
<organism evidence="7 8">
    <name type="scientific">Cetraspora pellucida</name>
    <dbReference type="NCBI Taxonomy" id="1433469"/>
    <lineage>
        <taxon>Eukaryota</taxon>
        <taxon>Fungi</taxon>
        <taxon>Fungi incertae sedis</taxon>
        <taxon>Mucoromycota</taxon>
        <taxon>Glomeromycotina</taxon>
        <taxon>Glomeromycetes</taxon>
        <taxon>Diversisporales</taxon>
        <taxon>Gigasporaceae</taxon>
        <taxon>Cetraspora</taxon>
    </lineage>
</organism>
<dbReference type="InterPro" id="IPR005455">
    <property type="entry name" value="PFN_euk"/>
</dbReference>